<dbReference type="InterPro" id="IPR007248">
    <property type="entry name" value="Mpv17_PMP22"/>
</dbReference>
<keyword evidence="3 7" id="KW-0812">Transmembrane</keyword>
<evidence type="ECO:0000256" key="4">
    <source>
        <dbReference type="ARBA" id="ARBA00022989"/>
    </source>
</evidence>
<keyword evidence="4 7" id="KW-1133">Transmembrane helix</keyword>
<proteinExistence type="inferred from homology"/>
<feature type="transmembrane region" description="Helical" evidence="7">
    <location>
        <begin position="89"/>
        <end position="111"/>
    </location>
</feature>
<dbReference type="PANTHER" id="PTHR11266">
    <property type="entry name" value="PEROXISOMAL MEMBRANE PROTEIN 2, PXMP2 MPV17"/>
    <property type="match status" value="1"/>
</dbReference>
<dbReference type="Pfam" id="PF04117">
    <property type="entry name" value="Mpv17_PMP22"/>
    <property type="match status" value="1"/>
</dbReference>
<evidence type="ECO:0000313" key="8">
    <source>
        <dbReference type="EMBL" id="CAK7905587.1"/>
    </source>
</evidence>
<evidence type="ECO:0000256" key="1">
    <source>
        <dbReference type="ARBA" id="ARBA00004141"/>
    </source>
</evidence>
<evidence type="ECO:0000256" key="7">
    <source>
        <dbReference type="RuleBase" id="RU363053"/>
    </source>
</evidence>
<protein>
    <recommendedName>
        <fullName evidence="6">Protein SYM1</fullName>
    </recommendedName>
</protein>
<reference evidence="8 9" key="1">
    <citation type="submission" date="2024-01" db="EMBL/GenBank/DDBJ databases">
        <authorList>
            <consortium name="Genoscope - CEA"/>
            <person name="William W."/>
        </authorList>
    </citation>
    <scope>NUCLEOTIDE SEQUENCE [LARGE SCALE GENOMIC DNA]</scope>
    <source>
        <strain evidence="8 9">29B2s-10</strain>
    </source>
</reference>
<dbReference type="PANTHER" id="PTHR11266:SF17">
    <property type="entry name" value="PROTEIN MPV17"/>
    <property type="match status" value="1"/>
</dbReference>
<feature type="transmembrane region" description="Helical" evidence="7">
    <location>
        <begin position="14"/>
        <end position="36"/>
    </location>
</feature>
<organism evidence="8 9">
    <name type="scientific">[Candida] anglica</name>
    <dbReference type="NCBI Taxonomy" id="148631"/>
    <lineage>
        <taxon>Eukaryota</taxon>
        <taxon>Fungi</taxon>
        <taxon>Dikarya</taxon>
        <taxon>Ascomycota</taxon>
        <taxon>Saccharomycotina</taxon>
        <taxon>Pichiomycetes</taxon>
        <taxon>Debaryomycetaceae</taxon>
        <taxon>Kurtzmaniella</taxon>
    </lineage>
</organism>
<evidence type="ECO:0000256" key="2">
    <source>
        <dbReference type="ARBA" id="ARBA00006824"/>
    </source>
</evidence>
<evidence type="ECO:0000256" key="3">
    <source>
        <dbReference type="ARBA" id="ARBA00022692"/>
    </source>
</evidence>
<dbReference type="Proteomes" id="UP001497600">
    <property type="component" value="Chromosome D"/>
</dbReference>
<keyword evidence="5 7" id="KW-0472">Membrane</keyword>
<evidence type="ECO:0000313" key="9">
    <source>
        <dbReference type="Proteomes" id="UP001497600"/>
    </source>
</evidence>
<feature type="transmembrane region" description="Helical" evidence="7">
    <location>
        <begin position="48"/>
        <end position="69"/>
    </location>
</feature>
<sequence length="192" mass="21838">MFAAYNRLLLRRPIVTNMVTTGFLFGAGDLSAQAFFPSQDQAKFNFKRLARTIIFGGVVFAPIGVRWYSLLGKINVFRSTLGNSLVRVAADQLIFAPFIGIPLFYSVMACFELNPNPVQEARTKLEKYWWTTLRNNWTVWPAFQLINFALVPAQFKLLAVNLFSIGWNCYLSYLLNSSTGTVLKEEPDQIMM</sequence>
<evidence type="ECO:0000256" key="5">
    <source>
        <dbReference type="ARBA" id="ARBA00023136"/>
    </source>
</evidence>
<gene>
    <name evidence="8" type="primary">SYM1</name>
    <name evidence="8" type="ORF">CAAN4_D14774</name>
</gene>
<keyword evidence="9" id="KW-1185">Reference proteome</keyword>
<evidence type="ECO:0000256" key="6">
    <source>
        <dbReference type="ARBA" id="ARBA00039302"/>
    </source>
</evidence>
<accession>A0ABP0EEE1</accession>
<comment type="subcellular location">
    <subcellularLocation>
        <location evidence="1">Membrane</location>
        <topology evidence="1">Multi-pass membrane protein</topology>
    </subcellularLocation>
</comment>
<comment type="similarity">
    <text evidence="2 7">Belongs to the peroxisomal membrane protein PXMP2/4 family.</text>
</comment>
<name>A0ABP0EEE1_9ASCO</name>
<dbReference type="EMBL" id="OZ004256">
    <property type="protein sequence ID" value="CAK7905587.1"/>
    <property type="molecule type" value="Genomic_DNA"/>
</dbReference>